<dbReference type="Proteomes" id="UP000229641">
    <property type="component" value="Unassembled WGS sequence"/>
</dbReference>
<dbReference type="EMBL" id="PCWA01000035">
    <property type="protein sequence ID" value="PIQ89561.1"/>
    <property type="molecule type" value="Genomic_DNA"/>
</dbReference>
<dbReference type="Pfam" id="PF07238">
    <property type="entry name" value="PilZ"/>
    <property type="match status" value="1"/>
</dbReference>
<evidence type="ECO:0000259" key="1">
    <source>
        <dbReference type="Pfam" id="PF07238"/>
    </source>
</evidence>
<dbReference type="GO" id="GO:0035438">
    <property type="term" value="F:cyclic-di-GMP binding"/>
    <property type="evidence" value="ECO:0007669"/>
    <property type="project" value="InterPro"/>
</dbReference>
<sequence length="115" mass="13217">MKLNNNFAERRTSPRVNTALPINIKTEDFDIAASTQNISRSGAYCEVKKYIAPMTKLGIIMVIKDKNRELKIKCRGVVVRTEEKNDKYNIAIYFNDIADSEKEKITKYVENLLTV</sequence>
<proteinExistence type="predicted"/>
<comment type="caution">
    <text evidence="2">The sequence shown here is derived from an EMBL/GenBank/DDBJ whole genome shotgun (WGS) entry which is preliminary data.</text>
</comment>
<dbReference type="InterPro" id="IPR009875">
    <property type="entry name" value="PilZ_domain"/>
</dbReference>
<gene>
    <name evidence="2" type="ORF">COV72_02755</name>
</gene>
<protein>
    <recommendedName>
        <fullName evidence="1">PilZ domain-containing protein</fullName>
    </recommendedName>
</protein>
<name>A0A2H0LYU8_9BACT</name>
<dbReference type="AlphaFoldDB" id="A0A2H0LYU8"/>
<dbReference type="Gene3D" id="2.40.10.220">
    <property type="entry name" value="predicted glycosyltransferase like domains"/>
    <property type="match status" value="1"/>
</dbReference>
<organism evidence="2 3">
    <name type="scientific">Candidatus Ghiorseimicrobium undicola</name>
    <dbReference type="NCBI Taxonomy" id="1974746"/>
    <lineage>
        <taxon>Bacteria</taxon>
        <taxon>Pseudomonadati</taxon>
        <taxon>Candidatus Omnitrophota</taxon>
        <taxon>Candidatus Ghiorseimicrobium</taxon>
    </lineage>
</organism>
<feature type="domain" description="PilZ" evidence="1">
    <location>
        <begin position="9"/>
        <end position="110"/>
    </location>
</feature>
<accession>A0A2H0LYU8</accession>
<reference evidence="2 3" key="1">
    <citation type="submission" date="2017-09" db="EMBL/GenBank/DDBJ databases">
        <title>Depth-based differentiation of microbial function through sediment-hosted aquifers and enrichment of novel symbionts in the deep terrestrial subsurface.</title>
        <authorList>
            <person name="Probst A.J."/>
            <person name="Ladd B."/>
            <person name="Jarett J.K."/>
            <person name="Geller-Mcgrath D.E."/>
            <person name="Sieber C.M."/>
            <person name="Emerson J.B."/>
            <person name="Anantharaman K."/>
            <person name="Thomas B.C."/>
            <person name="Malmstrom R."/>
            <person name="Stieglmeier M."/>
            <person name="Klingl A."/>
            <person name="Woyke T."/>
            <person name="Ryan C.M."/>
            <person name="Banfield J.F."/>
        </authorList>
    </citation>
    <scope>NUCLEOTIDE SEQUENCE [LARGE SCALE GENOMIC DNA]</scope>
    <source>
        <strain evidence="2">CG11_big_fil_rev_8_21_14_0_20_42_13</strain>
    </source>
</reference>
<evidence type="ECO:0000313" key="2">
    <source>
        <dbReference type="EMBL" id="PIQ89561.1"/>
    </source>
</evidence>
<dbReference type="SUPFAM" id="SSF141371">
    <property type="entry name" value="PilZ domain-like"/>
    <property type="match status" value="1"/>
</dbReference>
<evidence type="ECO:0000313" key="3">
    <source>
        <dbReference type="Proteomes" id="UP000229641"/>
    </source>
</evidence>